<feature type="domain" description="Dilute" evidence="3">
    <location>
        <begin position="489"/>
        <end position="719"/>
    </location>
</feature>
<dbReference type="Gene3D" id="2.60.200.20">
    <property type="match status" value="1"/>
</dbReference>
<dbReference type="PANTHER" id="PTHR16027">
    <property type="entry name" value="DILUTE DOMAIN-CONTAINING PROTEIN YPR089W"/>
    <property type="match status" value="1"/>
</dbReference>
<feature type="transmembrane region" description="Helical" evidence="1">
    <location>
        <begin position="7"/>
        <end position="33"/>
    </location>
</feature>
<feature type="domain" description="Ras-associating" evidence="2">
    <location>
        <begin position="56"/>
        <end position="157"/>
    </location>
</feature>
<keyword evidence="1" id="KW-0812">Transmembrane</keyword>
<evidence type="ECO:0000313" key="4">
    <source>
        <dbReference type="Ensembl" id="ENSNMLP00000025093.1"/>
    </source>
</evidence>
<dbReference type="SMART" id="SM00314">
    <property type="entry name" value="RA"/>
    <property type="match status" value="1"/>
</dbReference>
<name>A0A8C6TTQ1_9GOBI</name>
<accession>A0A8C6TTQ1</accession>
<dbReference type="AlphaFoldDB" id="A0A8C6TTQ1"/>
<dbReference type="GO" id="GO:0035024">
    <property type="term" value="P:negative regulation of Rho protein signal transduction"/>
    <property type="evidence" value="ECO:0007669"/>
    <property type="project" value="TreeGrafter"/>
</dbReference>
<dbReference type="Pfam" id="PF01843">
    <property type="entry name" value="DIL"/>
    <property type="match status" value="1"/>
</dbReference>
<dbReference type="SUPFAM" id="SSF54236">
    <property type="entry name" value="Ubiquitin-like"/>
    <property type="match status" value="1"/>
</dbReference>
<proteinExistence type="predicted"/>
<dbReference type="Ensembl" id="ENSNMLT00000028059.1">
    <property type="protein sequence ID" value="ENSNMLP00000025093.1"/>
    <property type="gene ID" value="ENSNMLG00000016048.1"/>
</dbReference>
<evidence type="ECO:0000256" key="1">
    <source>
        <dbReference type="SAM" id="Phobius"/>
    </source>
</evidence>
<keyword evidence="5" id="KW-1185">Reference proteome</keyword>
<evidence type="ECO:0000313" key="5">
    <source>
        <dbReference type="Proteomes" id="UP000694523"/>
    </source>
</evidence>
<dbReference type="InterPro" id="IPR002710">
    <property type="entry name" value="Dilute_dom"/>
</dbReference>
<dbReference type="GO" id="GO:0051020">
    <property type="term" value="F:GTPase binding"/>
    <property type="evidence" value="ECO:0007669"/>
    <property type="project" value="TreeGrafter"/>
</dbReference>
<keyword evidence="1" id="KW-1133">Transmembrane helix</keyword>
<reference evidence="4" key="1">
    <citation type="submission" date="2025-08" db="UniProtKB">
        <authorList>
            <consortium name="Ensembl"/>
        </authorList>
    </citation>
    <scope>IDENTIFICATION</scope>
</reference>
<dbReference type="InterPro" id="IPR000159">
    <property type="entry name" value="RA_dom"/>
</dbReference>
<dbReference type="SUPFAM" id="SSF49879">
    <property type="entry name" value="SMAD/FHA domain"/>
    <property type="match status" value="1"/>
</dbReference>
<dbReference type="PANTHER" id="PTHR16027:SF4">
    <property type="entry name" value="RAS-INTERACTING PROTEIN 1"/>
    <property type="match status" value="1"/>
</dbReference>
<dbReference type="Proteomes" id="UP000694523">
    <property type="component" value="Unplaced"/>
</dbReference>
<dbReference type="PROSITE" id="PS51126">
    <property type="entry name" value="DILUTE"/>
    <property type="match status" value="1"/>
</dbReference>
<dbReference type="GO" id="GO:0001525">
    <property type="term" value="P:angiogenesis"/>
    <property type="evidence" value="ECO:0007669"/>
    <property type="project" value="TreeGrafter"/>
</dbReference>
<evidence type="ECO:0000259" key="3">
    <source>
        <dbReference type="PROSITE" id="PS51126"/>
    </source>
</evidence>
<dbReference type="InterPro" id="IPR029071">
    <property type="entry name" value="Ubiquitin-like_domsf"/>
</dbReference>
<organism evidence="4 5">
    <name type="scientific">Neogobius melanostomus</name>
    <name type="common">round goby</name>
    <dbReference type="NCBI Taxonomy" id="47308"/>
    <lineage>
        <taxon>Eukaryota</taxon>
        <taxon>Metazoa</taxon>
        <taxon>Chordata</taxon>
        <taxon>Craniata</taxon>
        <taxon>Vertebrata</taxon>
        <taxon>Euteleostomi</taxon>
        <taxon>Actinopterygii</taxon>
        <taxon>Neopterygii</taxon>
        <taxon>Teleostei</taxon>
        <taxon>Neoteleostei</taxon>
        <taxon>Acanthomorphata</taxon>
        <taxon>Gobiaria</taxon>
        <taxon>Gobiiformes</taxon>
        <taxon>Gobioidei</taxon>
        <taxon>Gobiidae</taxon>
        <taxon>Benthophilinae</taxon>
        <taxon>Neogobiini</taxon>
        <taxon>Neogobius</taxon>
    </lineage>
</organism>
<dbReference type="Gene3D" id="3.10.20.90">
    <property type="entry name" value="Phosphatidylinositol 3-kinase Catalytic Subunit, Chain A, domain 1"/>
    <property type="match status" value="1"/>
</dbReference>
<dbReference type="InterPro" id="IPR008984">
    <property type="entry name" value="SMAD_FHA_dom_sf"/>
</dbReference>
<dbReference type="InterPro" id="IPR052072">
    <property type="entry name" value="Vascular_dev_regulator"/>
</dbReference>
<keyword evidence="1" id="KW-0472">Membrane</keyword>
<dbReference type="SMART" id="SM01132">
    <property type="entry name" value="DIL"/>
    <property type="match status" value="1"/>
</dbReference>
<evidence type="ECO:0000259" key="2">
    <source>
        <dbReference type="PROSITE" id="PS50200"/>
    </source>
</evidence>
<dbReference type="GO" id="GO:0007165">
    <property type="term" value="P:signal transduction"/>
    <property type="evidence" value="ECO:0007669"/>
    <property type="project" value="InterPro"/>
</dbReference>
<dbReference type="Pfam" id="PF00788">
    <property type="entry name" value="RA"/>
    <property type="match status" value="1"/>
</dbReference>
<sequence length="747" mass="83172">MLCFRHFIVSLSCFVGFLRVSLLLFVVFVPSFVCLRSVPTCPIAEDPCELSNHVTAPGVLKIFGSEIYQGAHYKSVLATTQSSAKELVKEALERYGLSKEEADLYVLCDAIGSISNRQWKTEGVRVVGDSEKPLLLQSLWKPREGLARRFEIQRRSSVEEMASRERDTVTAGINAQARKLQKSRSRVASTLSERSSGRSELWRSRSSTDMLDCAADRSPTHQSQNSLQIFELPETGLEQRHIDDFIIYLLVNQNITVGRARGNQEPKADVALSANDILPMHCQLLRHQDGCLTSLRPCPNAAVTRNAVPLTTEATLSSGDIIGFGERYLFMFKDPADHPTLPAVPWLPAHSPTSPNEPVLCNTCLSTCPDHTPAVAAPCFKSPDGQDLTITFPAHALEMVLKEIVALGAKERPPLTVAFLLSTCVQYCASRLQASELRRLLLLTASRLQSTVWVSQDESSCLISIQCFIKCSLNWICFIPFSVLQIYLSCVRSAMEETIAVLEEVIMLAFQQCVYYITKVLYPLLPPVLDCNPFRESPDTPTPTGSAPGLDGPTLRVPDEVQRVVGVLSNTWGLLRDSQLHPELSAQLIAYLFYFINASLFNSLMERGLGSQLEGFYQWSRGVHLRASLDLILDWAHDTGLGELAQDHTVKLSSAINLLATPRKTLLKQTCWSSLRSLHAALHPAQLHHLLSLYSPTSHQPRRVWSPSVPDRVAAQHTCNFRKMLHIFVTFIAHRVLNCVFESGIRD</sequence>
<reference evidence="4" key="2">
    <citation type="submission" date="2025-09" db="UniProtKB">
        <authorList>
            <consortium name="Ensembl"/>
        </authorList>
    </citation>
    <scope>IDENTIFICATION</scope>
</reference>
<protein>
    <submittedName>
        <fullName evidence="4">Si:ch211-176g6.2</fullName>
    </submittedName>
</protein>
<dbReference type="GO" id="GO:0005911">
    <property type="term" value="C:cell-cell junction"/>
    <property type="evidence" value="ECO:0007669"/>
    <property type="project" value="TreeGrafter"/>
</dbReference>
<dbReference type="CDD" id="cd17116">
    <property type="entry name" value="RA_Radil_like"/>
    <property type="match status" value="1"/>
</dbReference>
<dbReference type="PROSITE" id="PS50200">
    <property type="entry name" value="RA"/>
    <property type="match status" value="1"/>
</dbReference>